<feature type="compositionally biased region" description="Acidic residues" evidence="2">
    <location>
        <begin position="147"/>
        <end position="161"/>
    </location>
</feature>
<evidence type="ECO:0000313" key="4">
    <source>
        <dbReference type="EMBL" id="UNP29148.1"/>
    </source>
</evidence>
<dbReference type="EMBL" id="CP093547">
    <property type="protein sequence ID" value="UNP29148.1"/>
    <property type="molecule type" value="Genomic_DNA"/>
</dbReference>
<feature type="region of interest" description="Disordered" evidence="2">
    <location>
        <begin position="983"/>
        <end position="1003"/>
    </location>
</feature>
<dbReference type="RefSeq" id="WP_057944652.1">
    <property type="nucleotide sequence ID" value="NZ_CP011131.1"/>
</dbReference>
<evidence type="ECO:0000313" key="5">
    <source>
        <dbReference type="Proteomes" id="UP000829194"/>
    </source>
</evidence>
<dbReference type="Proteomes" id="UP000829194">
    <property type="component" value="Chromosome"/>
</dbReference>
<proteinExistence type="predicted"/>
<organism evidence="4 5">
    <name type="scientific">Lysobacter gummosus</name>
    <dbReference type="NCBI Taxonomy" id="262324"/>
    <lineage>
        <taxon>Bacteria</taxon>
        <taxon>Pseudomonadati</taxon>
        <taxon>Pseudomonadota</taxon>
        <taxon>Gammaproteobacteria</taxon>
        <taxon>Lysobacterales</taxon>
        <taxon>Lysobacteraceae</taxon>
        <taxon>Lysobacter</taxon>
    </lineage>
</organism>
<keyword evidence="5" id="KW-1185">Reference proteome</keyword>
<feature type="region of interest" description="Disordered" evidence="2">
    <location>
        <begin position="376"/>
        <end position="402"/>
    </location>
</feature>
<name>A0ABY3X973_9GAMM</name>
<gene>
    <name evidence="4" type="ORF">MOV92_22195</name>
</gene>
<evidence type="ECO:0000259" key="3">
    <source>
        <dbReference type="Pfam" id="PF13699"/>
    </source>
</evidence>
<feature type="region of interest" description="Disordered" evidence="2">
    <location>
        <begin position="271"/>
        <end position="301"/>
    </location>
</feature>
<evidence type="ECO:0000256" key="2">
    <source>
        <dbReference type="SAM" id="MobiDB-lite"/>
    </source>
</evidence>
<feature type="compositionally biased region" description="Basic and acidic residues" evidence="2">
    <location>
        <begin position="279"/>
        <end position="296"/>
    </location>
</feature>
<reference evidence="4 5" key="1">
    <citation type="submission" date="2022-03" db="EMBL/GenBank/DDBJ databases">
        <title>Complete genome sequence of Lysobacter capsici VKM B-2533 and Lysobacter gummosus 10.1.1, promising sources of lytic agents.</title>
        <authorList>
            <person name="Tarlachkov S.V."/>
            <person name="Kudryakova I.V."/>
            <person name="Afoshin A.S."/>
            <person name="Leontyevskaya E.A."/>
            <person name="Leontyevskaya N.V."/>
        </authorList>
    </citation>
    <scope>NUCLEOTIDE SEQUENCE [LARGE SCALE GENOMIC DNA]</scope>
    <source>
        <strain evidence="4 5">10.1.1</strain>
    </source>
</reference>
<accession>A0ABY3X973</accession>
<feature type="coiled-coil region" evidence="1">
    <location>
        <begin position="1077"/>
        <end position="1104"/>
    </location>
</feature>
<feature type="domain" description="eCIS core" evidence="3">
    <location>
        <begin position="197"/>
        <end position="272"/>
    </location>
</feature>
<evidence type="ECO:0000256" key="1">
    <source>
        <dbReference type="SAM" id="Coils"/>
    </source>
</evidence>
<sequence length="1240" mass="137715">MQTKAASKEPSSSASRGFFSARPSSPSFFNSMVQAKCAACENEETVQQKEDATVDDPDLAVQAKSESSSTIPTVQTKCSACSGNDIKLQTKLTIGAPGDRFEQEADRMADTVMRSPDPRTISMQRAPGPLHIQRESTESCSISEEAKEPDEVEEEKEDIDPAEQQTPVSPKRETGDVSPPADMESRLEGSRGGGAAMSASTRDFMESRFGYDFSGVRIHTGGESEHLNRDVRSLAFTSGRDVYFGAGQYRPDTDSGKHLLAHELTHVVQQSGSAGAGVVREKADPKTISPSREEKPYYSGGGAWVSGTATHGVIEKLLRDHDDQLVTEAAIPGADRFVPMLNLIGVADLYKSSPAHHVTGVKAYKEADTEDRFVNMNNTDSRGTQPAVDSLPRRLKRKKGTRDWDGDFPEKIWIGELKPFATSKLKAGVNQLNSYTRGYKDFVKQANHVNGGQTRASIDVERLDLKIPDYLNFDNFATQQKIPSKSTTPDKKTRLWVASAGNGVYLYTALAGNTEAAPPQEYFDELANMRKLVLGPLSEPAKTTARMKFASPSTKLSISSAGAGASRRVQRNTADRGANYWTDRAQDWEKVRSAWGMKFRAQTKGGLKSHVEKVRFEKALGRQGRSLKPVEKKEVKEYKQLMFWSGRAGKFLGKVRFMLGSAWDKALAVFEKMKTKMTGIRTKVLGMSETGLVKVSWQSRLIQALMVVCKAVFSSFITESFNFFAQCFHSAMDKVVEKFQAELDERFGEQICRARKLFEESKQKLEDEWGDVIQQIQNIVEAIQNVKRWVDICTTAVDLIRVGVQVISCLTPPGLGCLWGLVAQLGIGAMVGLVIGTQWFNDNIITPNVRQLLKDHIAPTYQNLINRVLGDGLKEYHCHIADEAIPTMNFEAKGGMAEGSAAMRAHRDSWESEFEPQIMADLQRVFGNPNGKKVTKEDVEKLLKKIQDSGLSMEEFKDRATMQKLLEQARDPKSGKLDIERAKAEAEKKEAPPPQTPPQRNINYPNARKQNTVFQKIHGWDPTIFIAKPGIKVDSDEFADAVYDMQGKVGVKQDGILGDETLVAFYDKNKKKPDIFYKESVQAIEQKKAAAEKAAKEKAEREAAKLPVSEGPEYTTVVTALPRDVKVLNAHTVPAASGGDHFPKGASINVYVVDVHSYMKVAGDHDIVDPKPSFIELDIHVDKKHIYRITNVAVDQFYIAKMFGDACYWTLMLEMTDGFTVDTPKGPFTLHRTMWCWKDK</sequence>
<dbReference type="Pfam" id="PF13699">
    <property type="entry name" value="eCIS_core"/>
    <property type="match status" value="1"/>
</dbReference>
<dbReference type="InterPro" id="IPR025295">
    <property type="entry name" value="eCIS_core_dom"/>
</dbReference>
<feature type="region of interest" description="Disordered" evidence="2">
    <location>
        <begin position="1"/>
        <end position="23"/>
    </location>
</feature>
<feature type="region of interest" description="Disordered" evidence="2">
    <location>
        <begin position="113"/>
        <end position="198"/>
    </location>
</feature>
<keyword evidence="1" id="KW-0175">Coiled coil</keyword>
<protein>
    <submittedName>
        <fullName evidence="4">DUF4157 domain-containing protein</fullName>
    </submittedName>
</protein>